<sequence>MTIRSPVVFGMKRMSDPLDSSTTPEPSSDGSDIDAILERIEGCVEDISLGFERWDDPYARGPGLYFVVERDSLSEFAAPMGTNRWPVEECATVFAEADVFLETAQTVALSRDGAVVVHNDGTIEEEMVRVKQLSPAECRRNSDLPYAGWMGARHMSALETSTRKEVIAAITLSEEDGRETVFTDGTFEDSLATSSVID</sequence>
<feature type="domain" description="DAC" evidence="2">
    <location>
        <begin position="30"/>
        <end position="193"/>
    </location>
</feature>
<dbReference type="RefSeq" id="WP_379703595.1">
    <property type="nucleotide sequence ID" value="NZ_JBHTAT010000001.1"/>
</dbReference>
<reference evidence="3 4" key="1">
    <citation type="journal article" date="2019" name="Int. J. Syst. Evol. Microbiol.">
        <title>The Global Catalogue of Microorganisms (GCM) 10K type strain sequencing project: providing services to taxonomists for standard genome sequencing and annotation.</title>
        <authorList>
            <consortium name="The Broad Institute Genomics Platform"/>
            <consortium name="The Broad Institute Genome Sequencing Center for Infectious Disease"/>
            <person name="Wu L."/>
            <person name="Ma J."/>
        </authorList>
    </citation>
    <scope>NUCLEOTIDE SEQUENCE [LARGE SCALE GENOMIC DNA]</scope>
    <source>
        <strain evidence="3 4">GX21</strain>
    </source>
</reference>
<dbReference type="SUPFAM" id="SSF143597">
    <property type="entry name" value="YojJ-like"/>
    <property type="match status" value="1"/>
</dbReference>
<dbReference type="EMBL" id="JBHTAT010000001">
    <property type="protein sequence ID" value="MFC7255372.1"/>
    <property type="molecule type" value="Genomic_DNA"/>
</dbReference>
<dbReference type="Proteomes" id="UP001596434">
    <property type="component" value="Unassembled WGS sequence"/>
</dbReference>
<dbReference type="PROSITE" id="PS51794">
    <property type="entry name" value="DAC"/>
    <property type="match status" value="1"/>
</dbReference>
<dbReference type="Gene3D" id="3.40.1700.10">
    <property type="entry name" value="DNA integrity scanning protein, DisA, N-terminal domain"/>
    <property type="match status" value="1"/>
</dbReference>
<comment type="caution">
    <text evidence="3">The sequence shown here is derived from an EMBL/GenBank/DDBJ whole genome shotgun (WGS) entry which is preliminary data.</text>
</comment>
<name>A0ABD5ZXL6_9EURY</name>
<feature type="compositionally biased region" description="Polar residues" evidence="1">
    <location>
        <begin position="18"/>
        <end position="30"/>
    </location>
</feature>
<gene>
    <name evidence="3" type="ORF">ACFQKE_08710</name>
</gene>
<evidence type="ECO:0000313" key="3">
    <source>
        <dbReference type="EMBL" id="MFC7255372.1"/>
    </source>
</evidence>
<proteinExistence type="predicted"/>
<evidence type="ECO:0000259" key="2">
    <source>
        <dbReference type="PROSITE" id="PS51794"/>
    </source>
</evidence>
<evidence type="ECO:0000313" key="4">
    <source>
        <dbReference type="Proteomes" id="UP001596434"/>
    </source>
</evidence>
<dbReference type="InterPro" id="IPR036888">
    <property type="entry name" value="DNA_integrity_DisA_N_sf"/>
</dbReference>
<dbReference type="AlphaFoldDB" id="A0ABD5ZXL6"/>
<evidence type="ECO:0000256" key="1">
    <source>
        <dbReference type="SAM" id="MobiDB-lite"/>
    </source>
</evidence>
<dbReference type="InterPro" id="IPR003390">
    <property type="entry name" value="DNA_integrity_scan_DisA_N"/>
</dbReference>
<dbReference type="GeneID" id="96953726"/>
<feature type="region of interest" description="Disordered" evidence="1">
    <location>
        <begin position="1"/>
        <end position="32"/>
    </location>
</feature>
<accession>A0ABD5ZXL6</accession>
<keyword evidence="4" id="KW-1185">Reference proteome</keyword>
<protein>
    <recommendedName>
        <fullName evidence="2">DAC domain-containing protein</fullName>
    </recommendedName>
</protein>
<organism evidence="3 4">
    <name type="scientific">Haloplanus litoreus</name>
    <dbReference type="NCBI Taxonomy" id="767515"/>
    <lineage>
        <taxon>Archaea</taxon>
        <taxon>Methanobacteriati</taxon>
        <taxon>Methanobacteriota</taxon>
        <taxon>Stenosarchaea group</taxon>
        <taxon>Halobacteria</taxon>
        <taxon>Halobacteriales</taxon>
        <taxon>Haloferacaceae</taxon>
        <taxon>Haloplanus</taxon>
    </lineage>
</organism>